<evidence type="ECO:0000256" key="8">
    <source>
        <dbReference type="SAM" id="Phobius"/>
    </source>
</evidence>
<evidence type="ECO:0000313" key="11">
    <source>
        <dbReference type="Proteomes" id="UP000215144"/>
    </source>
</evidence>
<feature type="transmembrane region" description="Helical" evidence="8">
    <location>
        <begin position="296"/>
        <end position="312"/>
    </location>
</feature>
<proteinExistence type="predicted"/>
<feature type="transmembrane region" description="Helical" evidence="8">
    <location>
        <begin position="268"/>
        <end position="289"/>
    </location>
</feature>
<dbReference type="Pfam" id="PF13303">
    <property type="entry name" value="PTS_EIIC_2"/>
    <property type="match status" value="1"/>
</dbReference>
<dbReference type="KEGG" id="saco:SAME_00396"/>
<evidence type="ECO:0000256" key="2">
    <source>
        <dbReference type="ARBA" id="ARBA00022448"/>
    </source>
</evidence>
<evidence type="ECO:0000256" key="1">
    <source>
        <dbReference type="ARBA" id="ARBA00004651"/>
    </source>
</evidence>
<dbReference type="RefSeq" id="WP_017768817.1">
    <property type="nucleotide sequence ID" value="NZ_LT906454.1"/>
</dbReference>
<feature type="transmembrane region" description="Helical" evidence="8">
    <location>
        <begin position="186"/>
        <end position="204"/>
    </location>
</feature>
<keyword evidence="2" id="KW-0813">Transport</keyword>
<evidence type="ECO:0000256" key="3">
    <source>
        <dbReference type="ARBA" id="ARBA00022475"/>
    </source>
</evidence>
<sequence length="359" mass="37515">MDAQFSQVSPKDFFFRVLNGTALGIIIGLIPNAILATILQYFPGFALGASLVTVVKIFQLATPLIIGAIISHQFQLDSLRSMTVAGAAFVGSGVITQDSQTYFDKTGEAATLLIGNGQGNITNTMLTAAIAIVMVKVIKKRFGSAELVLTPLVIGSVAGLIGLYTLPTVSSATLAIGTMINYFTTLQPYLMSMLIATTFAILIISPVSTVSIGIAVGLFGLSAGASAMGVASTTLVLIVHSWKTNNSGVTLGIAMGSMKMMMPNLFKYPVILFPVVTTAIVSSLSVPIFNITGTPASAGFGLVGLVGPLAGLKAGNSLVVTVLAWLVIPVVASFVSYVVFDKLINLYQTQVVFKYQEAK</sequence>
<dbReference type="EMBL" id="LT906454">
    <property type="protein sequence ID" value="SNV34760.1"/>
    <property type="molecule type" value="Genomic_DNA"/>
</dbReference>
<evidence type="ECO:0000256" key="6">
    <source>
        <dbReference type="ARBA" id="ARBA00022989"/>
    </source>
</evidence>
<organism evidence="10 11">
    <name type="scientific">Streptococcus acidominimus</name>
    <dbReference type="NCBI Taxonomy" id="1326"/>
    <lineage>
        <taxon>Bacteria</taxon>
        <taxon>Bacillati</taxon>
        <taxon>Bacillota</taxon>
        <taxon>Bacilli</taxon>
        <taxon>Lactobacillales</taxon>
        <taxon>Streptococcaceae</taxon>
        <taxon>Streptococcus</taxon>
    </lineage>
</organism>
<feature type="transmembrane region" description="Helical" evidence="8">
    <location>
        <begin position="21"/>
        <end position="42"/>
    </location>
</feature>
<evidence type="ECO:0000313" key="10">
    <source>
        <dbReference type="EMBL" id="SNV34760.1"/>
    </source>
</evidence>
<reference evidence="10 11" key="1">
    <citation type="submission" date="2017-06" db="EMBL/GenBank/DDBJ databases">
        <authorList>
            <consortium name="Pathogen Informatics"/>
        </authorList>
    </citation>
    <scope>NUCLEOTIDE SEQUENCE [LARGE SCALE GENOMIC DNA]</scope>
    <source>
        <strain evidence="10 11">NCTC11291</strain>
    </source>
</reference>
<dbReference type="GO" id="GO:0005886">
    <property type="term" value="C:plasma membrane"/>
    <property type="evidence" value="ECO:0007669"/>
    <property type="project" value="UniProtKB-SubCell"/>
</dbReference>
<keyword evidence="4" id="KW-0762">Sugar transport</keyword>
<evidence type="ECO:0000256" key="5">
    <source>
        <dbReference type="ARBA" id="ARBA00022692"/>
    </source>
</evidence>
<feature type="transmembrane region" description="Helical" evidence="8">
    <location>
        <begin position="318"/>
        <end position="340"/>
    </location>
</feature>
<accession>A0A239WKZ3</accession>
<name>A0A239WKZ3_STRAI</name>
<dbReference type="OrthoDB" id="396983at2"/>
<dbReference type="GO" id="GO:0008982">
    <property type="term" value="F:protein-N(PI)-phosphohistidine-sugar phosphotransferase activity"/>
    <property type="evidence" value="ECO:0007669"/>
    <property type="project" value="InterPro"/>
</dbReference>
<evidence type="ECO:0000256" key="4">
    <source>
        <dbReference type="ARBA" id="ARBA00022597"/>
    </source>
</evidence>
<dbReference type="InterPro" id="IPR003352">
    <property type="entry name" value="PTS_EIIC"/>
</dbReference>
<keyword evidence="3" id="KW-1003">Cell membrane</keyword>
<keyword evidence="5 8" id="KW-0812">Transmembrane</keyword>
<evidence type="ECO:0000259" key="9">
    <source>
        <dbReference type="Pfam" id="PF13303"/>
    </source>
</evidence>
<feature type="transmembrane region" description="Helical" evidence="8">
    <location>
        <begin position="147"/>
        <end position="166"/>
    </location>
</feature>
<protein>
    <submittedName>
        <fullName evidence="10">Putative membrane protein, putative toxin regulator</fullName>
    </submittedName>
</protein>
<dbReference type="GO" id="GO:0009401">
    <property type="term" value="P:phosphoenolpyruvate-dependent sugar phosphotransferase system"/>
    <property type="evidence" value="ECO:0007669"/>
    <property type="project" value="InterPro"/>
</dbReference>
<comment type="subcellular location">
    <subcellularLocation>
        <location evidence="1">Cell membrane</location>
        <topology evidence="1">Multi-pass membrane protein</topology>
    </subcellularLocation>
</comment>
<gene>
    <name evidence="10" type="ORF">SAMEA4504048_00396</name>
</gene>
<dbReference type="AlphaFoldDB" id="A0A239WKZ3"/>
<feature type="transmembrane region" description="Helical" evidence="8">
    <location>
        <begin position="48"/>
        <end position="70"/>
    </location>
</feature>
<dbReference type="Proteomes" id="UP000215144">
    <property type="component" value="Chromosome 1"/>
</dbReference>
<feature type="transmembrane region" description="Helical" evidence="8">
    <location>
        <begin position="216"/>
        <end position="239"/>
    </location>
</feature>
<keyword evidence="7 8" id="KW-0472">Membrane</keyword>
<evidence type="ECO:0000256" key="7">
    <source>
        <dbReference type="ARBA" id="ARBA00023136"/>
    </source>
</evidence>
<keyword evidence="6 8" id="KW-1133">Transmembrane helix</keyword>
<feature type="domain" description="Phosphotransferase system EIIC" evidence="9">
    <location>
        <begin position="16"/>
        <end position="350"/>
    </location>
</feature>